<proteinExistence type="predicted"/>
<comment type="caution">
    <text evidence="1">The sequence shown here is derived from an EMBL/GenBank/DDBJ whole genome shotgun (WGS) entry which is preliminary data.</text>
</comment>
<dbReference type="Proteomes" id="UP000193920">
    <property type="component" value="Unassembled WGS sequence"/>
</dbReference>
<reference evidence="1 2" key="1">
    <citation type="submission" date="2016-08" db="EMBL/GenBank/DDBJ databases">
        <title>A Parts List for Fungal Cellulosomes Revealed by Comparative Genomics.</title>
        <authorList>
            <consortium name="DOE Joint Genome Institute"/>
            <person name="Haitjema C.H."/>
            <person name="Gilmore S.P."/>
            <person name="Henske J.K."/>
            <person name="Solomon K.V."/>
            <person name="De Groot R."/>
            <person name="Kuo A."/>
            <person name="Mondo S.J."/>
            <person name="Salamov A.A."/>
            <person name="Labutti K."/>
            <person name="Zhao Z."/>
            <person name="Chiniquy J."/>
            <person name="Barry K."/>
            <person name="Brewer H.M."/>
            <person name="Purvine S.O."/>
            <person name="Wright A.T."/>
            <person name="Boxma B."/>
            <person name="Van Alen T."/>
            <person name="Hackstein J.H."/>
            <person name="Baker S.E."/>
            <person name="Grigoriev I.V."/>
            <person name="O'Malley M.A."/>
        </authorList>
    </citation>
    <scope>NUCLEOTIDE SEQUENCE [LARGE SCALE GENOMIC DNA]</scope>
    <source>
        <strain evidence="1 2">G1</strain>
    </source>
</reference>
<dbReference type="AlphaFoldDB" id="A0A1Y2DM57"/>
<name>A0A1Y2DM57_9FUNG</name>
<organism evidence="1 2">
    <name type="scientific">Neocallimastix californiae</name>
    <dbReference type="NCBI Taxonomy" id="1754190"/>
    <lineage>
        <taxon>Eukaryota</taxon>
        <taxon>Fungi</taxon>
        <taxon>Fungi incertae sedis</taxon>
        <taxon>Chytridiomycota</taxon>
        <taxon>Chytridiomycota incertae sedis</taxon>
        <taxon>Neocallimastigomycetes</taxon>
        <taxon>Neocallimastigales</taxon>
        <taxon>Neocallimastigaceae</taxon>
        <taxon>Neocallimastix</taxon>
    </lineage>
</organism>
<evidence type="ECO:0000313" key="2">
    <source>
        <dbReference type="Proteomes" id="UP000193920"/>
    </source>
</evidence>
<gene>
    <name evidence="1" type="ORF">LY90DRAFT_643384</name>
</gene>
<accession>A0A1Y2DM57</accession>
<sequence>MIESLPNNKRYSLTIKTNLRNNDYRLVIMDMNTKTSEWDYEPTKFLNYLENREHNYYGKIDISNYFTIYDRLLSLRGDGRFAYLSNNYDFQLISKDFLWQIYEMKINETSFSINESVIVNNTQYLKLEFDSESNALHLSNKPKKCICKYYSSLICDYISSVKNNCNGIYSLTPLSKKNNTIP</sequence>
<keyword evidence="2" id="KW-1185">Reference proteome</keyword>
<dbReference type="EMBL" id="MCOG01000062">
    <property type="protein sequence ID" value="ORY60363.1"/>
    <property type="molecule type" value="Genomic_DNA"/>
</dbReference>
<protein>
    <submittedName>
        <fullName evidence="1">Uncharacterized protein</fullName>
    </submittedName>
</protein>
<evidence type="ECO:0000313" key="1">
    <source>
        <dbReference type="EMBL" id="ORY60363.1"/>
    </source>
</evidence>